<dbReference type="AlphaFoldDB" id="A0A9X2Y1C0"/>
<dbReference type="RefSeq" id="WP_279298842.1">
    <property type="nucleotide sequence ID" value="NZ_JAOTIF010000020.1"/>
</dbReference>
<dbReference type="InterPro" id="IPR012338">
    <property type="entry name" value="Beta-lactam/transpept-like"/>
</dbReference>
<evidence type="ECO:0000259" key="1">
    <source>
        <dbReference type="Pfam" id="PF00144"/>
    </source>
</evidence>
<feature type="domain" description="Beta-lactamase-related" evidence="1">
    <location>
        <begin position="32"/>
        <end position="316"/>
    </location>
</feature>
<dbReference type="Gene3D" id="3.40.710.10">
    <property type="entry name" value="DD-peptidase/beta-lactamase superfamily"/>
    <property type="match status" value="2"/>
</dbReference>
<dbReference type="Pfam" id="PF00144">
    <property type="entry name" value="Beta-lactamase"/>
    <property type="match status" value="1"/>
</dbReference>
<dbReference type="EMBL" id="JAOTIF010000020">
    <property type="protein sequence ID" value="MCU7551403.1"/>
    <property type="molecule type" value="Genomic_DNA"/>
</dbReference>
<dbReference type="InterPro" id="IPR001466">
    <property type="entry name" value="Beta-lactam-related"/>
</dbReference>
<protein>
    <submittedName>
        <fullName evidence="2">Beta-lactamase family protein</fullName>
    </submittedName>
</protein>
<reference evidence="2" key="1">
    <citation type="submission" date="2022-09" db="EMBL/GenBank/DDBJ databases">
        <authorList>
            <person name="Yuan C."/>
            <person name="Ke Z."/>
        </authorList>
    </citation>
    <scope>NUCLEOTIDE SEQUENCE</scope>
    <source>
        <strain evidence="2">LB-8</strain>
    </source>
</reference>
<dbReference type="Proteomes" id="UP001155483">
    <property type="component" value="Unassembled WGS sequence"/>
</dbReference>
<dbReference type="InterPro" id="IPR050491">
    <property type="entry name" value="AmpC-like"/>
</dbReference>
<keyword evidence="3" id="KW-1185">Reference proteome</keyword>
<sequence length="543" mass="61304">MVHIKVFKTIVLLFIIQTIKAQSYDAFKIDVENYAQSLKLPTLAIGVARGDSLIFFNGIGSASSESQVPITSDHIFTVASVTKSFTSVVLQQLEAEGKISLTDFIDQYPNKYFTKDRWTKNTTLAHIISHTSESNPIGTNFVYNGSKFNLVFNVFSQLNTAIDTESITRPFTKELERRILSPLKMNHTLVRYTEAEHSPLKKFVVTAYDFNDSAGKYLARPINLPKIECGPGYGMMSSVADLIQYSRALDHETIISKQRYKKITSPFYANSVYGEGWFTCSFEGIDIDWAYGYGNNDAAIFLKVPSKNLTLILLSSCSMPSATTRLGYGNPLNSPVVCSFIRNFIFNQPVPIQFDGDLKSIENDIQKNVRQNKSRIYIEEAFATATVSLFSPMTTVSDKERSTELLKLLIKNYPGDAIWQSATAIELMASSNDPFILDFASKVSKDFYRATNLHPAQMFFAGIVQEKSGNKQNAIQLFKMLADGDTYCEQGYKFDALMKLAKYFEKPDPELSKYYLGNLIRYKEYISAQDKQYKEAKEMISKL</sequence>
<name>A0A9X2Y1C0_9BACT</name>
<evidence type="ECO:0000313" key="3">
    <source>
        <dbReference type="Proteomes" id="UP001155483"/>
    </source>
</evidence>
<reference evidence="2" key="2">
    <citation type="submission" date="2023-04" db="EMBL/GenBank/DDBJ databases">
        <title>Paracnuella aquatica gen. nov., sp. nov., a member of the family Chitinophagaceae isolated from a hot spring.</title>
        <authorList>
            <person name="Wang C."/>
        </authorList>
    </citation>
    <scope>NUCLEOTIDE SEQUENCE</scope>
    <source>
        <strain evidence="2">LB-8</strain>
    </source>
</reference>
<organism evidence="2 3">
    <name type="scientific">Paraflavisolibacter caeni</name>
    <dbReference type="NCBI Taxonomy" id="2982496"/>
    <lineage>
        <taxon>Bacteria</taxon>
        <taxon>Pseudomonadati</taxon>
        <taxon>Bacteroidota</taxon>
        <taxon>Chitinophagia</taxon>
        <taxon>Chitinophagales</taxon>
        <taxon>Chitinophagaceae</taxon>
        <taxon>Paraflavisolibacter</taxon>
    </lineage>
</organism>
<dbReference type="PANTHER" id="PTHR46825:SF9">
    <property type="entry name" value="BETA-LACTAMASE-RELATED DOMAIN-CONTAINING PROTEIN"/>
    <property type="match status" value="1"/>
</dbReference>
<proteinExistence type="predicted"/>
<evidence type="ECO:0000313" key="2">
    <source>
        <dbReference type="EMBL" id="MCU7551403.1"/>
    </source>
</evidence>
<dbReference type="SUPFAM" id="SSF56601">
    <property type="entry name" value="beta-lactamase/transpeptidase-like"/>
    <property type="match status" value="1"/>
</dbReference>
<accession>A0A9X2Y1C0</accession>
<comment type="caution">
    <text evidence="2">The sequence shown here is derived from an EMBL/GenBank/DDBJ whole genome shotgun (WGS) entry which is preliminary data.</text>
</comment>
<gene>
    <name evidence="2" type="ORF">OCK74_19935</name>
</gene>
<dbReference type="PANTHER" id="PTHR46825">
    <property type="entry name" value="D-ALANYL-D-ALANINE-CARBOXYPEPTIDASE/ENDOPEPTIDASE AMPH"/>
    <property type="match status" value="1"/>
</dbReference>